<dbReference type="PANTHER" id="PTHR42912:SF80">
    <property type="entry name" value="METHYLTRANSFERASE DOMAIN-CONTAINING PROTEIN"/>
    <property type="match status" value="1"/>
</dbReference>
<dbReference type="PANTHER" id="PTHR42912">
    <property type="entry name" value="METHYLTRANSFERASE"/>
    <property type="match status" value="1"/>
</dbReference>
<protein>
    <submittedName>
        <fullName evidence="2">Class I SAM-dependent methyltransferase</fullName>
    </submittedName>
</protein>
<accession>A0ABW3EWK5</accession>
<dbReference type="EMBL" id="JBHTJA010000100">
    <property type="protein sequence ID" value="MFD0904808.1"/>
    <property type="molecule type" value="Genomic_DNA"/>
</dbReference>
<dbReference type="Gene3D" id="2.20.130.10">
    <property type="entry name" value="CAC2371-like domains"/>
    <property type="match status" value="1"/>
</dbReference>
<keyword evidence="2" id="KW-0808">Transferase</keyword>
<dbReference type="InterPro" id="IPR041698">
    <property type="entry name" value="Methyltransf_25"/>
</dbReference>
<dbReference type="GO" id="GO:0008168">
    <property type="term" value="F:methyltransferase activity"/>
    <property type="evidence" value="ECO:0007669"/>
    <property type="project" value="UniProtKB-KW"/>
</dbReference>
<dbReference type="Proteomes" id="UP001596972">
    <property type="component" value="Unassembled WGS sequence"/>
</dbReference>
<dbReference type="InterPro" id="IPR050508">
    <property type="entry name" value="Methyltransf_Superfamily"/>
</dbReference>
<dbReference type="GO" id="GO:0032259">
    <property type="term" value="P:methylation"/>
    <property type="evidence" value="ECO:0007669"/>
    <property type="project" value="UniProtKB-KW"/>
</dbReference>
<gene>
    <name evidence="2" type="ORF">ACFQ11_30810</name>
</gene>
<evidence type="ECO:0000313" key="2">
    <source>
        <dbReference type="EMBL" id="MFD0904808.1"/>
    </source>
</evidence>
<dbReference type="RefSeq" id="WP_378305051.1">
    <property type="nucleotide sequence ID" value="NZ_JBHTJA010000100.1"/>
</dbReference>
<feature type="domain" description="Methyltransferase" evidence="1">
    <location>
        <begin position="43"/>
        <end position="133"/>
    </location>
</feature>
<keyword evidence="3" id="KW-1185">Reference proteome</keyword>
<comment type="caution">
    <text evidence="2">The sequence shown here is derived from an EMBL/GenBank/DDBJ whole genome shotgun (WGS) entry which is preliminary data.</text>
</comment>
<sequence>MYDGELADIYDLVYRARGKDHAAEAADVAALVRERRPGARSLLDVACGTGAHLRHFAALFDRAEGLELSDDMIAVARRRLPGVPLARGDMRDFDLGRTFDAVTCMFSSIGHMADTAELDRAVTRMARHLEPGGVLVIEPWWFPETFLPGYVAADVARDDDGRTVARVSHSVREGTATRMEVQYLVAAPHAPIRHLTDTLHITLFERDDYTAALRRAGCEPAYVEGGPSGRGLFVGVRG</sequence>
<dbReference type="SUPFAM" id="SSF53335">
    <property type="entry name" value="S-adenosyl-L-methionine-dependent methyltransferases"/>
    <property type="match status" value="1"/>
</dbReference>
<organism evidence="2 3">
    <name type="scientific">Actinomadura sediminis</name>
    <dbReference type="NCBI Taxonomy" id="1038904"/>
    <lineage>
        <taxon>Bacteria</taxon>
        <taxon>Bacillati</taxon>
        <taxon>Actinomycetota</taxon>
        <taxon>Actinomycetes</taxon>
        <taxon>Streptosporangiales</taxon>
        <taxon>Thermomonosporaceae</taxon>
        <taxon>Actinomadura</taxon>
    </lineage>
</organism>
<dbReference type="CDD" id="cd02440">
    <property type="entry name" value="AdoMet_MTases"/>
    <property type="match status" value="1"/>
</dbReference>
<name>A0ABW3EWK5_9ACTN</name>
<dbReference type="Gene3D" id="3.40.50.150">
    <property type="entry name" value="Vaccinia Virus protein VP39"/>
    <property type="match status" value="1"/>
</dbReference>
<dbReference type="Pfam" id="PF13649">
    <property type="entry name" value="Methyltransf_25"/>
    <property type="match status" value="1"/>
</dbReference>
<proteinExistence type="predicted"/>
<evidence type="ECO:0000259" key="1">
    <source>
        <dbReference type="Pfam" id="PF13649"/>
    </source>
</evidence>
<reference evidence="3" key="1">
    <citation type="journal article" date="2019" name="Int. J. Syst. Evol. Microbiol.">
        <title>The Global Catalogue of Microorganisms (GCM) 10K type strain sequencing project: providing services to taxonomists for standard genome sequencing and annotation.</title>
        <authorList>
            <consortium name="The Broad Institute Genomics Platform"/>
            <consortium name="The Broad Institute Genome Sequencing Center for Infectious Disease"/>
            <person name="Wu L."/>
            <person name="Ma J."/>
        </authorList>
    </citation>
    <scope>NUCLEOTIDE SEQUENCE [LARGE SCALE GENOMIC DNA]</scope>
    <source>
        <strain evidence="3">JCM 31202</strain>
    </source>
</reference>
<keyword evidence="2" id="KW-0489">Methyltransferase</keyword>
<evidence type="ECO:0000313" key="3">
    <source>
        <dbReference type="Proteomes" id="UP001596972"/>
    </source>
</evidence>
<dbReference type="InterPro" id="IPR029063">
    <property type="entry name" value="SAM-dependent_MTases_sf"/>
</dbReference>